<feature type="transmembrane region" description="Helical" evidence="6">
    <location>
        <begin position="279"/>
        <end position="300"/>
    </location>
</feature>
<feature type="transmembrane region" description="Helical" evidence="6">
    <location>
        <begin position="166"/>
        <end position="185"/>
    </location>
</feature>
<feature type="transmembrane region" description="Helical" evidence="6">
    <location>
        <begin position="99"/>
        <end position="120"/>
    </location>
</feature>
<dbReference type="OrthoDB" id="9809599at2"/>
<dbReference type="EMBL" id="SGWY01000004">
    <property type="protein sequence ID" value="RZS63706.1"/>
    <property type="molecule type" value="Genomic_DNA"/>
</dbReference>
<evidence type="ECO:0000256" key="6">
    <source>
        <dbReference type="SAM" id="Phobius"/>
    </source>
</evidence>
<dbReference type="InterPro" id="IPR011701">
    <property type="entry name" value="MFS"/>
</dbReference>
<dbReference type="PROSITE" id="PS50850">
    <property type="entry name" value="MFS"/>
    <property type="match status" value="1"/>
</dbReference>
<organism evidence="8 9">
    <name type="scientific">Agromyces ramosus</name>
    <dbReference type="NCBI Taxonomy" id="33879"/>
    <lineage>
        <taxon>Bacteria</taxon>
        <taxon>Bacillati</taxon>
        <taxon>Actinomycetota</taxon>
        <taxon>Actinomycetes</taxon>
        <taxon>Micrococcales</taxon>
        <taxon>Microbacteriaceae</taxon>
        <taxon>Agromyces</taxon>
    </lineage>
</organism>
<evidence type="ECO:0000256" key="1">
    <source>
        <dbReference type="ARBA" id="ARBA00004651"/>
    </source>
</evidence>
<dbReference type="GO" id="GO:0022857">
    <property type="term" value="F:transmembrane transporter activity"/>
    <property type="evidence" value="ECO:0007669"/>
    <property type="project" value="InterPro"/>
</dbReference>
<name>A0A4Q7M6S9_9MICO</name>
<evidence type="ECO:0000259" key="7">
    <source>
        <dbReference type="PROSITE" id="PS50850"/>
    </source>
</evidence>
<reference evidence="8 9" key="1">
    <citation type="submission" date="2019-02" db="EMBL/GenBank/DDBJ databases">
        <title>Genomic Encyclopedia of Type Strains, Phase IV (KMG-IV): sequencing the most valuable type-strain genomes for metagenomic binning, comparative biology and taxonomic classification.</title>
        <authorList>
            <person name="Goeker M."/>
        </authorList>
    </citation>
    <scope>NUCLEOTIDE SEQUENCE [LARGE SCALE GENOMIC DNA]</scope>
    <source>
        <strain evidence="8 9">DSM 43045</strain>
    </source>
</reference>
<dbReference type="InterPro" id="IPR020846">
    <property type="entry name" value="MFS_dom"/>
</dbReference>
<evidence type="ECO:0000256" key="2">
    <source>
        <dbReference type="ARBA" id="ARBA00022692"/>
    </source>
</evidence>
<keyword evidence="4 6" id="KW-0472">Membrane</keyword>
<keyword evidence="9" id="KW-1185">Reference proteome</keyword>
<dbReference type="Gene3D" id="1.20.1250.20">
    <property type="entry name" value="MFS general substrate transporter like domains"/>
    <property type="match status" value="2"/>
</dbReference>
<feature type="transmembrane region" description="Helical" evidence="6">
    <location>
        <begin position="126"/>
        <end position="145"/>
    </location>
</feature>
<dbReference type="SUPFAM" id="SSF103473">
    <property type="entry name" value="MFS general substrate transporter"/>
    <property type="match status" value="1"/>
</dbReference>
<dbReference type="Pfam" id="PF07690">
    <property type="entry name" value="MFS_1"/>
    <property type="match status" value="1"/>
</dbReference>
<sequence length="431" mass="44698">MSQHRDDESVLAESHDGGRPAEAARPRRELLAWRNAVFAIFFLSGLSMASWVARIPVVRDDTGLSTQGVGLVILGGAAGSVLGLIAAPWLMARFGTRTGMIGVLVTVSVGLVFVGVGGSILPSIPLVVIGLVLFGFGNGSVDVMMNVEGAEAEREIGKTLMPLMHAFFSFGTVAGAGIAAAASALGISITIHLAVIALLIIGAVIVAVRYVPIREELGDHPHHDAPSVPWRQRLRESLAVWGDGRLLLIGVVMLGMSFAEGGANDWLALAVVDGHHFDATVGAAIFTVFTVAMTAARVLGGPVLDRFGRVPVLQVLAATGVVGLSLFIFSTETWMLIVGTVLWGVGCSLGFPVGMSAAADVTDRRLAASRVSAVAIIGYCAFLAGPPFLGFLGEQFGILNALLVILGLMVLAGVAAPAAREQTGPRARVTA</sequence>
<keyword evidence="2 6" id="KW-0812">Transmembrane</keyword>
<dbReference type="Proteomes" id="UP000293289">
    <property type="component" value="Unassembled WGS sequence"/>
</dbReference>
<evidence type="ECO:0000256" key="5">
    <source>
        <dbReference type="SAM" id="MobiDB-lite"/>
    </source>
</evidence>
<evidence type="ECO:0000256" key="3">
    <source>
        <dbReference type="ARBA" id="ARBA00022989"/>
    </source>
</evidence>
<feature type="transmembrane region" description="Helical" evidence="6">
    <location>
        <begin position="69"/>
        <end position="92"/>
    </location>
</feature>
<feature type="transmembrane region" description="Helical" evidence="6">
    <location>
        <begin position="335"/>
        <end position="359"/>
    </location>
</feature>
<comment type="subcellular location">
    <subcellularLocation>
        <location evidence="1">Cell membrane</location>
        <topology evidence="1">Multi-pass membrane protein</topology>
    </subcellularLocation>
</comment>
<feature type="transmembrane region" description="Helical" evidence="6">
    <location>
        <begin position="371"/>
        <end position="392"/>
    </location>
</feature>
<feature type="transmembrane region" description="Helical" evidence="6">
    <location>
        <begin position="398"/>
        <end position="419"/>
    </location>
</feature>
<evidence type="ECO:0000313" key="8">
    <source>
        <dbReference type="EMBL" id="RZS63706.1"/>
    </source>
</evidence>
<feature type="region of interest" description="Disordered" evidence="5">
    <location>
        <begin position="1"/>
        <end position="22"/>
    </location>
</feature>
<proteinExistence type="predicted"/>
<dbReference type="CDD" id="cd17393">
    <property type="entry name" value="MFS_MosC_like"/>
    <property type="match status" value="1"/>
</dbReference>
<feature type="transmembrane region" description="Helical" evidence="6">
    <location>
        <begin position="238"/>
        <end position="259"/>
    </location>
</feature>
<dbReference type="GO" id="GO:0005886">
    <property type="term" value="C:plasma membrane"/>
    <property type="evidence" value="ECO:0007669"/>
    <property type="project" value="UniProtKB-SubCell"/>
</dbReference>
<feature type="transmembrane region" description="Helical" evidence="6">
    <location>
        <begin position="312"/>
        <end position="329"/>
    </location>
</feature>
<feature type="transmembrane region" description="Helical" evidence="6">
    <location>
        <begin position="35"/>
        <end position="57"/>
    </location>
</feature>
<dbReference type="PANTHER" id="PTHR23514:SF13">
    <property type="entry name" value="INNER MEMBRANE PROTEIN YBJJ"/>
    <property type="match status" value="1"/>
</dbReference>
<evidence type="ECO:0000313" key="9">
    <source>
        <dbReference type="Proteomes" id="UP000293289"/>
    </source>
</evidence>
<accession>A0A4Q7M6S9</accession>
<feature type="transmembrane region" description="Helical" evidence="6">
    <location>
        <begin position="191"/>
        <end position="211"/>
    </location>
</feature>
<dbReference type="PANTHER" id="PTHR23514">
    <property type="entry name" value="BYPASS OF STOP CODON PROTEIN 6"/>
    <property type="match status" value="1"/>
</dbReference>
<dbReference type="RefSeq" id="WP_130354420.1">
    <property type="nucleotide sequence ID" value="NZ_SGWY01000004.1"/>
</dbReference>
<comment type="caution">
    <text evidence="8">The sequence shown here is derived from an EMBL/GenBank/DDBJ whole genome shotgun (WGS) entry which is preliminary data.</text>
</comment>
<dbReference type="AlphaFoldDB" id="A0A4Q7M6S9"/>
<evidence type="ECO:0000256" key="4">
    <source>
        <dbReference type="ARBA" id="ARBA00023136"/>
    </source>
</evidence>
<dbReference type="InterPro" id="IPR036259">
    <property type="entry name" value="MFS_trans_sf"/>
</dbReference>
<protein>
    <submittedName>
        <fullName evidence="8">Fucose permease</fullName>
    </submittedName>
</protein>
<dbReference type="InterPro" id="IPR051788">
    <property type="entry name" value="MFS_Transporter"/>
</dbReference>
<keyword evidence="3 6" id="KW-1133">Transmembrane helix</keyword>
<feature type="domain" description="Major facilitator superfamily (MFS) profile" evidence="7">
    <location>
        <begin position="33"/>
        <end position="424"/>
    </location>
</feature>
<gene>
    <name evidence="8" type="ORF">EV187_3615</name>
</gene>